<dbReference type="AlphaFoldDB" id="A0A0G4HI37"/>
<dbReference type="PANTHER" id="PTHR13146">
    <property type="match status" value="1"/>
</dbReference>
<keyword evidence="2" id="KW-0472">Membrane</keyword>
<keyword evidence="2" id="KW-1133">Transmembrane helix</keyword>
<gene>
    <name evidence="4" type="ORF">Cvel_1048</name>
</gene>
<reference evidence="4" key="1">
    <citation type="submission" date="2014-11" db="EMBL/GenBank/DDBJ databases">
        <authorList>
            <person name="Otto D Thomas"/>
            <person name="Naeem Raeece"/>
        </authorList>
    </citation>
    <scope>NUCLEOTIDE SEQUENCE</scope>
</reference>
<accession>A0A0G4HI37</accession>
<feature type="compositionally biased region" description="Low complexity" evidence="1">
    <location>
        <begin position="375"/>
        <end position="398"/>
    </location>
</feature>
<dbReference type="PhylomeDB" id="A0A0G4HI37"/>
<feature type="transmembrane region" description="Helical" evidence="2">
    <location>
        <begin position="7"/>
        <end position="27"/>
    </location>
</feature>
<feature type="compositionally biased region" description="Basic and acidic residues" evidence="1">
    <location>
        <begin position="335"/>
        <end position="345"/>
    </location>
</feature>
<evidence type="ECO:0000256" key="1">
    <source>
        <dbReference type="SAM" id="MobiDB-lite"/>
    </source>
</evidence>
<dbReference type="InterPro" id="IPR000620">
    <property type="entry name" value="EamA_dom"/>
</dbReference>
<feature type="transmembrane region" description="Helical" evidence="2">
    <location>
        <begin position="93"/>
        <end position="114"/>
    </location>
</feature>
<dbReference type="PANTHER" id="PTHR13146:SF1">
    <property type="entry name" value="SUGAR PHOSPHATE TRANSPORTER DOMAIN-CONTAINING PROTEIN"/>
    <property type="match status" value="1"/>
</dbReference>
<dbReference type="SUPFAM" id="SSF103481">
    <property type="entry name" value="Multidrug resistance efflux transporter EmrE"/>
    <property type="match status" value="1"/>
</dbReference>
<dbReference type="EMBL" id="CDMZ01002736">
    <property type="protein sequence ID" value="CEM43674.1"/>
    <property type="molecule type" value="Genomic_DNA"/>
</dbReference>
<evidence type="ECO:0000259" key="3">
    <source>
        <dbReference type="Pfam" id="PF00892"/>
    </source>
</evidence>
<dbReference type="GO" id="GO:0016020">
    <property type="term" value="C:membrane"/>
    <property type="evidence" value="ECO:0007669"/>
    <property type="project" value="InterPro"/>
</dbReference>
<feature type="transmembrane region" description="Helical" evidence="2">
    <location>
        <begin position="184"/>
        <end position="206"/>
    </location>
</feature>
<proteinExistence type="predicted"/>
<protein>
    <recommendedName>
        <fullName evidence="3">EamA domain-containing protein</fullName>
    </recommendedName>
</protein>
<feature type="transmembrane region" description="Helical" evidence="2">
    <location>
        <begin position="120"/>
        <end position="138"/>
    </location>
</feature>
<feature type="transmembrane region" description="Helical" evidence="2">
    <location>
        <begin position="227"/>
        <end position="249"/>
    </location>
</feature>
<organism evidence="4">
    <name type="scientific">Chromera velia CCMP2878</name>
    <dbReference type="NCBI Taxonomy" id="1169474"/>
    <lineage>
        <taxon>Eukaryota</taxon>
        <taxon>Sar</taxon>
        <taxon>Alveolata</taxon>
        <taxon>Colpodellida</taxon>
        <taxon>Chromeraceae</taxon>
        <taxon>Chromera</taxon>
    </lineage>
</organism>
<keyword evidence="2" id="KW-0812">Transmembrane</keyword>
<feature type="transmembrane region" description="Helical" evidence="2">
    <location>
        <begin position="150"/>
        <end position="169"/>
    </location>
</feature>
<dbReference type="InterPro" id="IPR037185">
    <property type="entry name" value="EmrE-like"/>
</dbReference>
<feature type="region of interest" description="Disordered" evidence="1">
    <location>
        <begin position="416"/>
        <end position="455"/>
    </location>
</feature>
<feature type="transmembrane region" description="Helical" evidence="2">
    <location>
        <begin position="39"/>
        <end position="57"/>
    </location>
</feature>
<feature type="transmembrane region" description="Helical" evidence="2">
    <location>
        <begin position="290"/>
        <end position="306"/>
    </location>
</feature>
<feature type="domain" description="EamA" evidence="3">
    <location>
        <begin position="37"/>
        <end position="137"/>
    </location>
</feature>
<dbReference type="Gene3D" id="1.10.3730.20">
    <property type="match status" value="1"/>
</dbReference>
<feature type="compositionally biased region" description="Polar residues" evidence="1">
    <location>
        <begin position="361"/>
        <end position="370"/>
    </location>
</feature>
<evidence type="ECO:0000256" key="2">
    <source>
        <dbReference type="SAM" id="Phobius"/>
    </source>
</evidence>
<sequence length="455" mass="49747">MSDSVGFWVRLSIFMAVYCSQPMLVDYMKLLGAANPSTFLYMVPHYLAMIPIGFLPAEKKWSECKWKGAIIVSVTDIAHQLAEKVGLVYGGSAMYSVVSSSAIVWTAVAAKWVLGKTFSWTQWAGMYLIVMGLSLLSVNTEFSLQNEEFIGVIFVVASGILHAMTFVLYEKYMTDEEDKVPGTILTGMMGIISSVALVVWSCVWTLPRLNELFIDPVNARGGQWGNVIQVFSLLFATSIARAAVLWWLLEKLGAVSSGLVKGGRVILVVAFSHMFFCSADQKFCLTWTKFLSALFCMLGVGVYTIASRKVRAEKEKLEDDSSSENGERNPLVSAIEKDNKERGDLESGGSGSSLPSALVSRQSTVSSTNLDKSHQQQQQYGGTTQASQSGQAAGTQPQKSELTWAAYKADLNRKIQIQAEGESETERAAPGSFTNTSPIPPIPSQAPHNEPRRLP</sequence>
<evidence type="ECO:0000313" key="4">
    <source>
        <dbReference type="EMBL" id="CEM43674.1"/>
    </source>
</evidence>
<dbReference type="VEuPathDB" id="CryptoDB:Cvel_1048"/>
<dbReference type="Pfam" id="PF00892">
    <property type="entry name" value="EamA"/>
    <property type="match status" value="1"/>
</dbReference>
<feature type="region of interest" description="Disordered" evidence="1">
    <location>
        <begin position="314"/>
        <end position="401"/>
    </location>
</feature>
<name>A0A0G4HI37_9ALVE</name>